<reference evidence="6 7" key="1">
    <citation type="submission" date="2014-04" db="EMBL/GenBank/DDBJ databases">
        <authorList>
            <consortium name="DOE Joint Genome Institute"/>
            <person name="Kuo A."/>
            <person name="Kohler A."/>
            <person name="Nagy L.G."/>
            <person name="Floudas D."/>
            <person name="Copeland A."/>
            <person name="Barry K.W."/>
            <person name="Cichocki N."/>
            <person name="Veneault-Fourrey C."/>
            <person name="LaButti K."/>
            <person name="Lindquist E.A."/>
            <person name="Lipzen A."/>
            <person name="Lundell T."/>
            <person name="Morin E."/>
            <person name="Murat C."/>
            <person name="Sun H."/>
            <person name="Tunlid A."/>
            <person name="Henrissat B."/>
            <person name="Grigoriev I.V."/>
            <person name="Hibbett D.S."/>
            <person name="Martin F."/>
            <person name="Nordberg H.P."/>
            <person name="Cantor M.N."/>
            <person name="Hua S.X."/>
        </authorList>
    </citation>
    <scope>NUCLEOTIDE SEQUENCE [LARGE SCALE GENOMIC DNA]</scope>
    <source>
        <strain evidence="6 7">Foug A</strain>
    </source>
</reference>
<keyword evidence="2" id="KW-0479">Metal-binding</keyword>
<reference evidence="7" key="2">
    <citation type="submission" date="2015-01" db="EMBL/GenBank/DDBJ databases">
        <title>Evolutionary Origins and Diversification of the Mycorrhizal Mutualists.</title>
        <authorList>
            <consortium name="DOE Joint Genome Institute"/>
            <consortium name="Mycorrhizal Genomics Consortium"/>
            <person name="Kohler A."/>
            <person name="Kuo A."/>
            <person name="Nagy L.G."/>
            <person name="Floudas D."/>
            <person name="Copeland A."/>
            <person name="Barry K.W."/>
            <person name="Cichocki N."/>
            <person name="Veneault-Fourrey C."/>
            <person name="LaButti K."/>
            <person name="Lindquist E.A."/>
            <person name="Lipzen A."/>
            <person name="Lundell T."/>
            <person name="Morin E."/>
            <person name="Murat C."/>
            <person name="Riley R."/>
            <person name="Ohm R."/>
            <person name="Sun H."/>
            <person name="Tunlid A."/>
            <person name="Henrissat B."/>
            <person name="Grigoriev I.V."/>
            <person name="Hibbett D.S."/>
            <person name="Martin F."/>
        </authorList>
    </citation>
    <scope>NUCLEOTIDE SEQUENCE [LARGE SCALE GENOMIC DNA]</scope>
    <source>
        <strain evidence="7">Foug A</strain>
    </source>
</reference>
<gene>
    <name evidence="6" type="ORF">SCLCIDRAFT_136277</name>
</gene>
<dbReference type="GO" id="GO:0005634">
    <property type="term" value="C:nucleus"/>
    <property type="evidence" value="ECO:0007669"/>
    <property type="project" value="UniProtKB-SubCell"/>
</dbReference>
<dbReference type="PANTHER" id="PTHR46481:SF10">
    <property type="entry name" value="ZINC FINGER BED DOMAIN-CONTAINING PROTEIN 39"/>
    <property type="match status" value="1"/>
</dbReference>
<dbReference type="HOGENOM" id="CLU_087375_1_0_1"/>
<evidence type="ECO:0000256" key="2">
    <source>
        <dbReference type="ARBA" id="ARBA00022723"/>
    </source>
</evidence>
<comment type="subcellular location">
    <subcellularLocation>
        <location evidence="1">Nucleus</location>
    </subcellularLocation>
</comment>
<dbReference type="PANTHER" id="PTHR46481">
    <property type="entry name" value="ZINC FINGER BED DOMAIN-CONTAINING PROTEIN 4"/>
    <property type="match status" value="1"/>
</dbReference>
<dbReference type="InterPro" id="IPR052035">
    <property type="entry name" value="ZnF_BED_domain_contain"/>
</dbReference>
<proteinExistence type="predicted"/>
<dbReference type="GO" id="GO:0008270">
    <property type="term" value="F:zinc ion binding"/>
    <property type="evidence" value="ECO:0007669"/>
    <property type="project" value="UniProtKB-KW"/>
</dbReference>
<evidence type="ECO:0000256" key="3">
    <source>
        <dbReference type="ARBA" id="ARBA00022771"/>
    </source>
</evidence>
<keyword evidence="7" id="KW-1185">Reference proteome</keyword>
<sequence>EHMMKDWNAPIYAFFKPLPQVVVKNGHRAHEFLCFGRGCKATVHQFLDTTDCRSTSNLRKHAKSCWGNDVVRAADDAKNADEVWTKIVPNYLQDGSITAAFERKGKGNITYSHRQHTRQETKGFKSLMKTGRPEYYLPSRSTVSCDVRLIFAHTRNCIAKMLKNYDGKLNFTTDAWTSPNHRAFIAFCIHMEHEGKPLTMPLDIIEVAKVH</sequence>
<keyword evidence="4" id="KW-0862">Zinc</keyword>
<evidence type="ECO:0000256" key="4">
    <source>
        <dbReference type="ARBA" id="ARBA00022833"/>
    </source>
</evidence>
<organism evidence="6 7">
    <name type="scientific">Scleroderma citrinum Foug A</name>
    <dbReference type="NCBI Taxonomy" id="1036808"/>
    <lineage>
        <taxon>Eukaryota</taxon>
        <taxon>Fungi</taxon>
        <taxon>Dikarya</taxon>
        <taxon>Basidiomycota</taxon>
        <taxon>Agaricomycotina</taxon>
        <taxon>Agaricomycetes</taxon>
        <taxon>Agaricomycetidae</taxon>
        <taxon>Boletales</taxon>
        <taxon>Sclerodermatineae</taxon>
        <taxon>Sclerodermataceae</taxon>
        <taxon>Scleroderma</taxon>
    </lineage>
</organism>
<keyword evidence="3" id="KW-0863">Zinc-finger</keyword>
<name>A0A0C3D1H2_9AGAM</name>
<evidence type="ECO:0000256" key="5">
    <source>
        <dbReference type="ARBA" id="ARBA00023242"/>
    </source>
</evidence>
<keyword evidence="5" id="KW-0539">Nucleus</keyword>
<protein>
    <recommendedName>
        <fullName evidence="8">HAT C-terminal dimerisation domain-containing protein</fullName>
    </recommendedName>
</protein>
<dbReference type="OrthoDB" id="2677917at2759"/>
<evidence type="ECO:0008006" key="8">
    <source>
        <dbReference type="Google" id="ProtNLM"/>
    </source>
</evidence>
<dbReference type="EMBL" id="KN822149">
    <property type="protein sequence ID" value="KIM54665.1"/>
    <property type="molecule type" value="Genomic_DNA"/>
</dbReference>
<dbReference type="AlphaFoldDB" id="A0A0C3D1H2"/>
<dbReference type="STRING" id="1036808.A0A0C3D1H2"/>
<evidence type="ECO:0000256" key="1">
    <source>
        <dbReference type="ARBA" id="ARBA00004123"/>
    </source>
</evidence>
<dbReference type="Proteomes" id="UP000053989">
    <property type="component" value="Unassembled WGS sequence"/>
</dbReference>
<evidence type="ECO:0000313" key="7">
    <source>
        <dbReference type="Proteomes" id="UP000053989"/>
    </source>
</evidence>
<accession>A0A0C3D1H2</accession>
<dbReference type="InParanoid" id="A0A0C3D1H2"/>
<feature type="non-terminal residue" evidence="6">
    <location>
        <position position="1"/>
    </location>
</feature>
<evidence type="ECO:0000313" key="6">
    <source>
        <dbReference type="EMBL" id="KIM54665.1"/>
    </source>
</evidence>